<dbReference type="Proteomes" id="UP000030755">
    <property type="component" value="Unassembled WGS sequence"/>
</dbReference>
<protein>
    <recommendedName>
        <fullName evidence="1">LisH domain-containing protein</fullName>
    </recommendedName>
</protein>
<keyword evidence="3" id="KW-1185">Reference proteome</keyword>
<dbReference type="GO" id="GO:0036064">
    <property type="term" value="C:ciliary basal body"/>
    <property type="evidence" value="ECO:0007669"/>
    <property type="project" value="InterPro"/>
</dbReference>
<gene>
    <name evidence="2" type="ORF">O9G_002682</name>
</gene>
<dbReference type="STRING" id="988480.A0A075B0D6"/>
<dbReference type="EMBL" id="KE560678">
    <property type="protein sequence ID" value="EPZ36039.1"/>
    <property type="molecule type" value="Genomic_DNA"/>
</dbReference>
<dbReference type="InterPro" id="IPR040369">
    <property type="entry name" value="ARMC9"/>
</dbReference>
<dbReference type="GO" id="GO:0005814">
    <property type="term" value="C:centriole"/>
    <property type="evidence" value="ECO:0007669"/>
    <property type="project" value="TreeGrafter"/>
</dbReference>
<dbReference type="PANTHER" id="PTHR14881">
    <property type="entry name" value="LISH DOMAIN-CONTAINING PROTEIN ARMC9"/>
    <property type="match status" value="1"/>
</dbReference>
<evidence type="ECO:0000259" key="1">
    <source>
        <dbReference type="Pfam" id="PF21050"/>
    </source>
</evidence>
<dbReference type="AlphaFoldDB" id="A0A075B0D6"/>
<organism evidence="2 3">
    <name type="scientific">Rozella allomycis (strain CSF55)</name>
    <dbReference type="NCBI Taxonomy" id="988480"/>
    <lineage>
        <taxon>Eukaryota</taxon>
        <taxon>Fungi</taxon>
        <taxon>Fungi incertae sedis</taxon>
        <taxon>Cryptomycota</taxon>
        <taxon>Cryptomycota incertae sedis</taxon>
        <taxon>Rozella</taxon>
    </lineage>
</organism>
<dbReference type="HOGENOM" id="CLU_1256671_0_0_1"/>
<dbReference type="InterPro" id="IPR048959">
    <property type="entry name" value="ARMC9_ARM_dom"/>
</dbReference>
<sequence>MNLSLRTAMRKAWSFCSTEILKLLSDLLETGSNQTRTYAHGAIYYLISERVYHDAAQAMGLADMLRYWIENNIDIKVKMQCETLIKMLDMNCKETNDIDLVSEDGDDADEKLTLVDIDNVPVSEILEETAFESVIDNLDDLDVGGVKGEELLCNKFGIYNQPVQVKHTLVSINDYPKAAIKRNALSYIRPKTPFENPTQLFGDKNFEAFAAKPRILRTPI</sequence>
<dbReference type="Pfam" id="PF21050">
    <property type="entry name" value="ARMC9_ARM"/>
    <property type="match status" value="1"/>
</dbReference>
<feature type="domain" description="LisH" evidence="1">
    <location>
        <begin position="1"/>
        <end position="88"/>
    </location>
</feature>
<dbReference type="GO" id="GO:0060271">
    <property type="term" value="P:cilium assembly"/>
    <property type="evidence" value="ECO:0007669"/>
    <property type="project" value="InterPro"/>
</dbReference>
<evidence type="ECO:0000313" key="2">
    <source>
        <dbReference type="EMBL" id="EPZ36039.1"/>
    </source>
</evidence>
<reference evidence="2 3" key="1">
    <citation type="journal article" date="2013" name="Curr. Biol.">
        <title>Shared signatures of parasitism and phylogenomics unite Cryptomycota and microsporidia.</title>
        <authorList>
            <person name="James T.Y."/>
            <person name="Pelin A."/>
            <person name="Bonen L."/>
            <person name="Ahrendt S."/>
            <person name="Sain D."/>
            <person name="Corradi N."/>
            <person name="Stajich J.E."/>
        </authorList>
    </citation>
    <scope>NUCLEOTIDE SEQUENCE [LARGE SCALE GENOMIC DNA]</scope>
    <source>
        <strain evidence="2 3">CSF55</strain>
    </source>
</reference>
<evidence type="ECO:0000313" key="3">
    <source>
        <dbReference type="Proteomes" id="UP000030755"/>
    </source>
</evidence>
<name>A0A075B0D6_ROZAC</name>
<dbReference type="GO" id="GO:0097542">
    <property type="term" value="C:ciliary tip"/>
    <property type="evidence" value="ECO:0007669"/>
    <property type="project" value="TreeGrafter"/>
</dbReference>
<proteinExistence type="predicted"/>
<dbReference type="PANTHER" id="PTHR14881:SF4">
    <property type="entry name" value="LISH DOMAIN-CONTAINING PROTEIN ARMC9"/>
    <property type="match status" value="1"/>
</dbReference>
<accession>A0A075B0D6</accession>